<evidence type="ECO:0000313" key="2">
    <source>
        <dbReference type="EMBL" id="CAI3540721.1"/>
    </source>
</evidence>
<reference evidence="3 4" key="1">
    <citation type="submission" date="2017-10" db="EMBL/GenBank/DDBJ databases">
        <title>Effective Description of Clostridium neonatale sp. nov. linked to necrotizing enterocolitis in neonates and a clarification of species assignable to the genus Clostridium (Prazmowski 1880) emend. Lawson and Rainey 2016.</title>
        <authorList>
            <person name="Bernard K."/>
            <person name="Burdz T."/>
            <person name="Wiebe D."/>
            <person name="Balcewich B."/>
            <person name="Alfa M."/>
            <person name="Bernier A.-M."/>
        </authorList>
    </citation>
    <scope>NUCLEOTIDE SEQUENCE [LARGE SCALE GENOMIC DNA]</scope>
    <source>
        <strain evidence="3 4">LCDC99A005</strain>
    </source>
</reference>
<keyword evidence="3" id="KW-0378">Hydrolase</keyword>
<dbReference type="EMBL" id="CAMTCP010000022">
    <property type="protein sequence ID" value="CAI3540721.1"/>
    <property type="molecule type" value="Genomic_DNA"/>
</dbReference>
<dbReference type="SUPFAM" id="SSF56601">
    <property type="entry name" value="beta-lactamase/transpeptidase-like"/>
    <property type="match status" value="1"/>
</dbReference>
<evidence type="ECO:0000313" key="4">
    <source>
        <dbReference type="Proteomes" id="UP000220840"/>
    </source>
</evidence>
<dbReference type="RefSeq" id="WP_058294198.1">
    <property type="nucleotide sequence ID" value="NZ_CAKJVD010000019.1"/>
</dbReference>
<dbReference type="AlphaFoldDB" id="A0A2A7MDV8"/>
<dbReference type="GO" id="GO:0046677">
    <property type="term" value="P:response to antibiotic"/>
    <property type="evidence" value="ECO:0007669"/>
    <property type="project" value="InterPro"/>
</dbReference>
<proteinExistence type="predicted"/>
<organism evidence="3 4">
    <name type="scientific">Clostridium neonatale</name>
    <dbReference type="NCBI Taxonomy" id="137838"/>
    <lineage>
        <taxon>Bacteria</taxon>
        <taxon>Bacillati</taxon>
        <taxon>Bacillota</taxon>
        <taxon>Clostridia</taxon>
        <taxon>Eubacteriales</taxon>
        <taxon>Clostridiaceae</taxon>
        <taxon>Clostridium</taxon>
    </lineage>
</organism>
<dbReference type="InterPro" id="IPR012338">
    <property type="entry name" value="Beta-lactam/transpept-like"/>
</dbReference>
<dbReference type="Proteomes" id="UP000220840">
    <property type="component" value="Unassembled WGS sequence"/>
</dbReference>
<dbReference type="Gene3D" id="3.40.710.10">
    <property type="entry name" value="DD-peptidase/beta-lactamase superfamily"/>
    <property type="match status" value="1"/>
</dbReference>
<keyword evidence="4" id="KW-1185">Reference proteome</keyword>
<protein>
    <submittedName>
        <fullName evidence="2">Beta-lactamase/transpeptidase-like protein</fullName>
    </submittedName>
    <submittedName>
        <fullName evidence="3">Serine hydrolase</fullName>
    </submittedName>
</protein>
<dbReference type="InterPro" id="IPR045155">
    <property type="entry name" value="Beta-lactam_cat"/>
</dbReference>
<accession>A0A2A7MDV8</accession>
<reference evidence="2" key="2">
    <citation type="submission" date="2022-10" db="EMBL/GenBank/DDBJ databases">
        <authorList>
            <person name="Aires J."/>
            <person name="Mesa V."/>
        </authorList>
    </citation>
    <scope>NUCLEOTIDE SEQUENCE</scope>
    <source>
        <strain evidence="2">Clostridium neonatale JD116</strain>
    </source>
</reference>
<dbReference type="GO" id="GO:0030655">
    <property type="term" value="P:beta-lactam antibiotic catabolic process"/>
    <property type="evidence" value="ECO:0007669"/>
    <property type="project" value="InterPro"/>
</dbReference>
<dbReference type="EMBL" id="PDCJ01000002">
    <property type="protein sequence ID" value="PEG30032.1"/>
    <property type="molecule type" value="Genomic_DNA"/>
</dbReference>
<name>A0A2A7MDV8_9CLOT</name>
<comment type="caution">
    <text evidence="3">The sequence shown here is derived from an EMBL/GenBank/DDBJ whole genome shotgun (WGS) entry which is preliminary data.</text>
</comment>
<dbReference type="PANTHER" id="PTHR35333">
    <property type="entry name" value="BETA-LACTAMASE"/>
    <property type="match status" value="1"/>
</dbReference>
<evidence type="ECO:0000313" key="3">
    <source>
        <dbReference type="EMBL" id="PEG30032.1"/>
    </source>
</evidence>
<feature type="domain" description="Beta-lactamase class A catalytic" evidence="1">
    <location>
        <begin position="19"/>
        <end position="230"/>
    </location>
</feature>
<sequence>MLTNRINHIIKNSSADIAVLVKDLKEDKVIFKYNEDKKYVSASIIKVPIMIEALSRVDLGEINLDDKFNIGDDNKVDFSVITEQDLKECTFEELIEWMIISSDNTATNVLIDILGLENINDRIKKLNMKNTLLERKMMDFKAIEYGRNNYTSLNDMLIAMEGLYRGVLISSEMSLKAIDILKNQRDNFMLKRYIRDNVTLANKTGELDKLNNDVGIFYTKNHNYFIGIFVHDVKKNKDAYEIIGKISKEVYDYYKNI</sequence>
<dbReference type="STRING" id="137838.GCA_001458595_01325"/>
<dbReference type="OrthoDB" id="9775096at2"/>
<dbReference type="Proteomes" id="UP001189143">
    <property type="component" value="Unassembled WGS sequence"/>
</dbReference>
<dbReference type="GO" id="GO:0008800">
    <property type="term" value="F:beta-lactamase activity"/>
    <property type="evidence" value="ECO:0007669"/>
    <property type="project" value="InterPro"/>
</dbReference>
<evidence type="ECO:0000259" key="1">
    <source>
        <dbReference type="Pfam" id="PF13354"/>
    </source>
</evidence>
<dbReference type="InterPro" id="IPR000871">
    <property type="entry name" value="Beta-lactam_class-A"/>
</dbReference>
<dbReference type="Pfam" id="PF13354">
    <property type="entry name" value="Beta-lactamase2"/>
    <property type="match status" value="1"/>
</dbReference>
<gene>
    <name evidence="2" type="ORF">CNEO2_110060</name>
    <name evidence="3" type="ORF">CQ394_15445</name>
</gene>
<dbReference type="PANTHER" id="PTHR35333:SF3">
    <property type="entry name" value="BETA-LACTAMASE-TYPE TRANSPEPTIDASE FOLD CONTAINING PROTEIN"/>
    <property type="match status" value="1"/>
</dbReference>